<accession>A0A433TB90</accession>
<evidence type="ECO:0000313" key="2">
    <source>
        <dbReference type="Proteomes" id="UP000271974"/>
    </source>
</evidence>
<dbReference type="Proteomes" id="UP000271974">
    <property type="component" value="Unassembled WGS sequence"/>
</dbReference>
<sequence>MEKSSSTGDDAVRAAARAVTQGDITELSAFAAPPQAVKAMMEAVQLLLGQPVHVATDFGRAKRLLKATRKEGLLQQISERNIDLVAMDAARRAKQSLGPYSAEQMKNVSMAGVSLFNWVTAVIEAVERRGE</sequence>
<name>A0A433TB90_ELYCH</name>
<dbReference type="GO" id="GO:0007018">
    <property type="term" value="P:microtubule-based movement"/>
    <property type="evidence" value="ECO:0007669"/>
    <property type="project" value="InterPro"/>
</dbReference>
<comment type="caution">
    <text evidence="1">The sequence shown here is derived from an EMBL/GenBank/DDBJ whole genome shotgun (WGS) entry which is preliminary data.</text>
</comment>
<dbReference type="PANTHER" id="PTHR22878">
    <property type="entry name" value="DYNEIN HEAVY CHAIN 6, AXONEMAL-LIKE-RELATED"/>
    <property type="match status" value="1"/>
</dbReference>
<dbReference type="GO" id="GO:0051959">
    <property type="term" value="F:dynein light intermediate chain binding"/>
    <property type="evidence" value="ECO:0007669"/>
    <property type="project" value="InterPro"/>
</dbReference>
<dbReference type="Gene3D" id="1.20.920.60">
    <property type="match status" value="1"/>
</dbReference>
<dbReference type="AlphaFoldDB" id="A0A433TB90"/>
<organism evidence="1 2">
    <name type="scientific">Elysia chlorotica</name>
    <name type="common">Eastern emerald elysia</name>
    <name type="synonym">Sea slug</name>
    <dbReference type="NCBI Taxonomy" id="188477"/>
    <lineage>
        <taxon>Eukaryota</taxon>
        <taxon>Metazoa</taxon>
        <taxon>Spiralia</taxon>
        <taxon>Lophotrochozoa</taxon>
        <taxon>Mollusca</taxon>
        <taxon>Gastropoda</taxon>
        <taxon>Heterobranchia</taxon>
        <taxon>Euthyneura</taxon>
        <taxon>Panpulmonata</taxon>
        <taxon>Sacoglossa</taxon>
        <taxon>Placobranchoidea</taxon>
        <taxon>Plakobranchidae</taxon>
        <taxon>Elysia</taxon>
    </lineage>
</organism>
<dbReference type="OrthoDB" id="6136670at2759"/>
<dbReference type="GO" id="GO:0030286">
    <property type="term" value="C:dynein complex"/>
    <property type="evidence" value="ECO:0007669"/>
    <property type="project" value="InterPro"/>
</dbReference>
<protein>
    <submittedName>
        <fullName evidence="1">Uncharacterized protein</fullName>
    </submittedName>
</protein>
<gene>
    <name evidence="1" type="ORF">EGW08_013393</name>
</gene>
<evidence type="ECO:0000313" key="1">
    <source>
        <dbReference type="EMBL" id="RUS78851.1"/>
    </source>
</evidence>
<reference evidence="1 2" key="1">
    <citation type="submission" date="2019-01" db="EMBL/GenBank/DDBJ databases">
        <title>A draft genome assembly of the solar-powered sea slug Elysia chlorotica.</title>
        <authorList>
            <person name="Cai H."/>
            <person name="Li Q."/>
            <person name="Fang X."/>
            <person name="Li J."/>
            <person name="Curtis N.E."/>
            <person name="Altenburger A."/>
            <person name="Shibata T."/>
            <person name="Feng M."/>
            <person name="Maeda T."/>
            <person name="Schwartz J.A."/>
            <person name="Shigenobu S."/>
            <person name="Lundholm N."/>
            <person name="Nishiyama T."/>
            <person name="Yang H."/>
            <person name="Hasebe M."/>
            <person name="Li S."/>
            <person name="Pierce S.K."/>
            <person name="Wang J."/>
        </authorList>
    </citation>
    <scope>NUCLEOTIDE SEQUENCE [LARGE SCALE GENOMIC DNA]</scope>
    <source>
        <strain evidence="1">EC2010</strain>
        <tissue evidence="1">Whole organism of an adult</tissue>
    </source>
</reference>
<proteinExistence type="predicted"/>
<keyword evidence="2" id="KW-1185">Reference proteome</keyword>
<dbReference type="EMBL" id="RQTK01000486">
    <property type="protein sequence ID" value="RUS78851.1"/>
    <property type="molecule type" value="Genomic_DNA"/>
</dbReference>
<dbReference type="GO" id="GO:0045505">
    <property type="term" value="F:dynein intermediate chain binding"/>
    <property type="evidence" value="ECO:0007669"/>
    <property type="project" value="InterPro"/>
</dbReference>
<dbReference type="InterPro" id="IPR026983">
    <property type="entry name" value="DHC"/>
</dbReference>
<dbReference type="STRING" id="188477.A0A433TB90"/>